<dbReference type="Pfam" id="PF12974">
    <property type="entry name" value="Phosphonate-bd"/>
    <property type="match status" value="1"/>
</dbReference>
<evidence type="ECO:0000313" key="2">
    <source>
        <dbReference type="Proteomes" id="UP000027100"/>
    </source>
</evidence>
<dbReference type="STRING" id="1280954.HPO_05295"/>
<evidence type="ECO:0000313" key="1">
    <source>
        <dbReference type="EMBL" id="KCZ99776.1"/>
    </source>
</evidence>
<dbReference type="PANTHER" id="PTHR35841:SF1">
    <property type="entry name" value="PHOSPHONATES-BINDING PERIPLASMIC PROTEIN"/>
    <property type="match status" value="1"/>
</dbReference>
<sequence>MIISLLCALVAGPAPETPLVVASYSYPAFDRSVALTPLAGLVAEAAGRPARIVLFDTPDALSEAACAGQVDVAMTNLGAYVTMRDCAGIDAVAVLDTPPTVLDRYRGVLLAGSGTSVTALSGLPAHMETLRYSEVLPGSTSGALVQAALLRTLGVTPDQFAARLHAGTHDRALEDLLSGRADIAALAENPWRKLQETEPARAAALRLLWRSEPLPPGPVICRHTDGVPCAAIRDALLAHEASGVAQALAEGWTETEGAERFRAYEEAVYEPFRAP</sequence>
<keyword evidence="2" id="KW-1185">Reference proteome</keyword>
<name>A0A062VNG8_9PROT</name>
<accession>A0A062VNG8</accession>
<dbReference type="PANTHER" id="PTHR35841">
    <property type="entry name" value="PHOSPHONATES-BINDING PERIPLASMIC PROTEIN"/>
    <property type="match status" value="1"/>
</dbReference>
<dbReference type="AlphaFoldDB" id="A0A062VNG8"/>
<organism evidence="1 2">
    <name type="scientific">Hyphomonas polymorpha PS728</name>
    <dbReference type="NCBI Taxonomy" id="1280954"/>
    <lineage>
        <taxon>Bacteria</taxon>
        <taxon>Pseudomonadati</taxon>
        <taxon>Pseudomonadota</taxon>
        <taxon>Alphaproteobacteria</taxon>
        <taxon>Hyphomonadales</taxon>
        <taxon>Hyphomonadaceae</taxon>
        <taxon>Hyphomonas</taxon>
    </lineage>
</organism>
<dbReference type="PATRIC" id="fig|1280954.3.peg.1082"/>
<dbReference type="RefSeq" id="WP_035595327.1">
    <property type="nucleotide sequence ID" value="NZ_ARYM01000004.1"/>
</dbReference>
<comment type="caution">
    <text evidence="1">The sequence shown here is derived from an EMBL/GenBank/DDBJ whole genome shotgun (WGS) entry which is preliminary data.</text>
</comment>
<dbReference type="OrthoDB" id="9802896at2"/>
<dbReference type="Gene3D" id="3.40.190.10">
    <property type="entry name" value="Periplasmic binding protein-like II"/>
    <property type="match status" value="2"/>
</dbReference>
<dbReference type="eggNOG" id="COG3221">
    <property type="taxonomic scope" value="Bacteria"/>
</dbReference>
<dbReference type="Proteomes" id="UP000027100">
    <property type="component" value="Unassembled WGS sequence"/>
</dbReference>
<protein>
    <submittedName>
        <fullName evidence="1">Phosphonate ABC transporter, periplasmic phosphonate-binding protein</fullName>
    </submittedName>
</protein>
<proteinExistence type="predicted"/>
<gene>
    <name evidence="1" type="ORF">HPO_05295</name>
</gene>
<dbReference type="SUPFAM" id="SSF53850">
    <property type="entry name" value="Periplasmic binding protein-like II"/>
    <property type="match status" value="1"/>
</dbReference>
<reference evidence="1 2" key="1">
    <citation type="journal article" date="2014" name="Antonie Van Leeuwenhoek">
        <title>Hyphomonas beringensis sp. nov. and Hyphomonas chukchiensis sp. nov., isolated from surface seawater of the Bering Sea and Chukchi Sea.</title>
        <authorList>
            <person name="Li C."/>
            <person name="Lai Q."/>
            <person name="Li G."/>
            <person name="Dong C."/>
            <person name="Wang J."/>
            <person name="Liao Y."/>
            <person name="Shao Z."/>
        </authorList>
    </citation>
    <scope>NUCLEOTIDE SEQUENCE [LARGE SCALE GENOMIC DNA]</scope>
    <source>
        <strain evidence="1 2">PS728</strain>
    </source>
</reference>
<dbReference type="EMBL" id="ARYM01000004">
    <property type="protein sequence ID" value="KCZ99776.1"/>
    <property type="molecule type" value="Genomic_DNA"/>
</dbReference>